<dbReference type="Proteomes" id="UP000789396">
    <property type="component" value="Unassembled WGS sequence"/>
</dbReference>
<name>A0A9N9CWF6_9GLOM</name>
<keyword evidence="2" id="KW-1185">Reference proteome</keyword>
<comment type="caution">
    <text evidence="1">The sequence shown here is derived from an EMBL/GenBank/DDBJ whole genome shotgun (WGS) entry which is preliminary data.</text>
</comment>
<accession>A0A9N9CWF6</accession>
<organism evidence="1 2">
    <name type="scientific">Racocetra fulgida</name>
    <dbReference type="NCBI Taxonomy" id="60492"/>
    <lineage>
        <taxon>Eukaryota</taxon>
        <taxon>Fungi</taxon>
        <taxon>Fungi incertae sedis</taxon>
        <taxon>Mucoromycota</taxon>
        <taxon>Glomeromycotina</taxon>
        <taxon>Glomeromycetes</taxon>
        <taxon>Diversisporales</taxon>
        <taxon>Gigasporaceae</taxon>
        <taxon>Racocetra</taxon>
    </lineage>
</organism>
<evidence type="ECO:0000313" key="2">
    <source>
        <dbReference type="Proteomes" id="UP000789396"/>
    </source>
</evidence>
<gene>
    <name evidence="1" type="ORF">RFULGI_LOCUS7113</name>
</gene>
<dbReference type="AlphaFoldDB" id="A0A9N9CWF6"/>
<reference evidence="1" key="1">
    <citation type="submission" date="2021-06" db="EMBL/GenBank/DDBJ databases">
        <authorList>
            <person name="Kallberg Y."/>
            <person name="Tangrot J."/>
            <person name="Rosling A."/>
        </authorList>
    </citation>
    <scope>NUCLEOTIDE SEQUENCE</scope>
    <source>
        <strain evidence="1">IN212</strain>
    </source>
</reference>
<dbReference type="EMBL" id="CAJVPZ010009948">
    <property type="protein sequence ID" value="CAG8614552.1"/>
    <property type="molecule type" value="Genomic_DNA"/>
</dbReference>
<protein>
    <submittedName>
        <fullName evidence="1">4878_t:CDS:1</fullName>
    </submittedName>
</protein>
<dbReference type="OrthoDB" id="2441989at2759"/>
<evidence type="ECO:0000313" key="1">
    <source>
        <dbReference type="EMBL" id="CAG8614552.1"/>
    </source>
</evidence>
<proteinExistence type="predicted"/>
<feature type="non-terminal residue" evidence="1">
    <location>
        <position position="121"/>
    </location>
</feature>
<sequence length="121" mass="13710">MLKEITSLQKKSVTSQFEKYRKDTNLHGELSDISNPKQLEEELCKYFTVCRKANSDEYSVASLQSAINAFNQYFNGEIKLIDLNNKKAHPDLWCILNRKIKTLSASGYGEANGSDALTIDE</sequence>